<accession>A0A4U3MDY3</accession>
<keyword evidence="3" id="KW-1185">Reference proteome</keyword>
<feature type="transmembrane region" description="Helical" evidence="1">
    <location>
        <begin position="37"/>
        <end position="59"/>
    </location>
</feature>
<dbReference type="AlphaFoldDB" id="A0A4U3MDY3"/>
<dbReference type="EMBL" id="SZQA01000021">
    <property type="protein sequence ID" value="TKK86414.1"/>
    <property type="molecule type" value="Genomic_DNA"/>
</dbReference>
<protein>
    <submittedName>
        <fullName evidence="2">Uncharacterized protein</fullName>
    </submittedName>
</protein>
<reference evidence="2 3" key="1">
    <citation type="submission" date="2019-04" db="EMBL/GenBank/DDBJ databases">
        <title>Herbidospora sp. NEAU-GS14.nov., a novel actinomycete isolated from soil.</title>
        <authorList>
            <person name="Han L."/>
        </authorList>
    </citation>
    <scope>NUCLEOTIDE SEQUENCE [LARGE SCALE GENOMIC DNA]</scope>
    <source>
        <strain evidence="2 3">NEAU-GS14</strain>
    </source>
</reference>
<dbReference type="RefSeq" id="WP_062438396.1">
    <property type="nucleotide sequence ID" value="NZ_SZQA01000021.1"/>
</dbReference>
<sequence length="61" mass="6568">MSDPQVDPAGNTQAFRAFARNQEEAAQEAQQQESSRLPLYIALGVALVIVVAVVGYFAFLA</sequence>
<dbReference type="Proteomes" id="UP000308705">
    <property type="component" value="Unassembled WGS sequence"/>
</dbReference>
<evidence type="ECO:0000256" key="1">
    <source>
        <dbReference type="SAM" id="Phobius"/>
    </source>
</evidence>
<gene>
    <name evidence="2" type="ORF">FDA94_21570</name>
</gene>
<organism evidence="2 3">
    <name type="scientific">Herbidospora galbida</name>
    <dbReference type="NCBI Taxonomy" id="2575442"/>
    <lineage>
        <taxon>Bacteria</taxon>
        <taxon>Bacillati</taxon>
        <taxon>Actinomycetota</taxon>
        <taxon>Actinomycetes</taxon>
        <taxon>Streptosporangiales</taxon>
        <taxon>Streptosporangiaceae</taxon>
        <taxon>Herbidospora</taxon>
    </lineage>
</organism>
<keyword evidence="1" id="KW-1133">Transmembrane helix</keyword>
<evidence type="ECO:0000313" key="3">
    <source>
        <dbReference type="Proteomes" id="UP000308705"/>
    </source>
</evidence>
<evidence type="ECO:0000313" key="2">
    <source>
        <dbReference type="EMBL" id="TKK86414.1"/>
    </source>
</evidence>
<proteinExistence type="predicted"/>
<name>A0A4U3MDY3_9ACTN</name>
<keyword evidence="1" id="KW-0472">Membrane</keyword>
<keyword evidence="1" id="KW-0812">Transmembrane</keyword>
<comment type="caution">
    <text evidence="2">The sequence shown here is derived from an EMBL/GenBank/DDBJ whole genome shotgun (WGS) entry which is preliminary data.</text>
</comment>